<keyword evidence="2" id="KW-1185">Reference proteome</keyword>
<reference evidence="1 2" key="1">
    <citation type="journal article" date="2017" name="Genome Biol. Evol.">
        <title>Comparative Genomic Analysis Identifies a Campylobacter Clade Deficient in Selenium Metabolism.</title>
        <authorList>
            <person name="Miller W.G."/>
            <person name="Yee E."/>
            <person name="Lopes B.S."/>
            <person name="Chapman M.H."/>
            <person name="Huynh S."/>
            <person name="Bono J.L."/>
            <person name="Parker C.T."/>
            <person name="Strachan N.J.C."/>
            <person name="Forbes K.J."/>
        </authorList>
    </citation>
    <scope>NUCLEOTIDE SEQUENCE [LARGE SCALE GENOMIC DNA]</scope>
    <source>
        <strain evidence="1 2">NCTC 13003</strain>
    </source>
</reference>
<dbReference type="EMBL" id="CP018788">
    <property type="protein sequence ID" value="ARQ99260.1"/>
    <property type="molecule type" value="Genomic_DNA"/>
</dbReference>
<accession>A0A1X9SSS1</accession>
<dbReference type="GO" id="GO:0008897">
    <property type="term" value="F:holo-[acyl-carrier-protein] synthase activity"/>
    <property type="evidence" value="ECO:0007669"/>
    <property type="project" value="InterPro"/>
</dbReference>
<dbReference type="Pfam" id="PF01648">
    <property type="entry name" value="ACPS"/>
    <property type="match status" value="1"/>
</dbReference>
<evidence type="ECO:0000313" key="1">
    <source>
        <dbReference type="EMBL" id="ARQ99260.1"/>
    </source>
</evidence>
<gene>
    <name evidence="1" type="ORF">CIGN_0977</name>
</gene>
<organism evidence="1 2">
    <name type="scientific">Campylobacter devanensis</name>
    <dbReference type="NCBI Taxonomy" id="3161138"/>
    <lineage>
        <taxon>Bacteria</taxon>
        <taxon>Pseudomonadati</taxon>
        <taxon>Campylobacterota</taxon>
        <taxon>Epsilonproteobacteria</taxon>
        <taxon>Campylobacterales</taxon>
        <taxon>Campylobacteraceae</taxon>
        <taxon>Campylobacter</taxon>
    </lineage>
</organism>
<evidence type="ECO:0000313" key="2">
    <source>
        <dbReference type="Proteomes" id="UP000194309"/>
    </source>
</evidence>
<dbReference type="GO" id="GO:0000287">
    <property type="term" value="F:magnesium ion binding"/>
    <property type="evidence" value="ECO:0007669"/>
    <property type="project" value="InterPro"/>
</dbReference>
<dbReference type="Proteomes" id="UP000194309">
    <property type="component" value="Chromosome"/>
</dbReference>
<dbReference type="AlphaFoldDB" id="A0A1X9SSS1"/>
<dbReference type="OrthoDB" id="5362292at2"/>
<name>A0A1X9SSS1_9BACT</name>
<dbReference type="InterPro" id="IPR008278">
    <property type="entry name" value="4-PPantetheinyl_Trfase_dom"/>
</dbReference>
<accession>A0A381D9J9</accession>
<dbReference type="SUPFAM" id="SSF56214">
    <property type="entry name" value="4'-phosphopantetheinyl transferase"/>
    <property type="match status" value="1"/>
</dbReference>
<proteinExistence type="predicted"/>
<dbReference type="Gene3D" id="3.90.470.20">
    <property type="entry name" value="4'-phosphopantetheinyl transferase domain"/>
    <property type="match status" value="1"/>
</dbReference>
<dbReference type="STRING" id="1660064.CIGN_0977"/>
<protein>
    <submittedName>
        <fullName evidence="1">Phosphopantetheinyl transferase family protein</fullName>
    </submittedName>
</protein>
<dbReference type="KEGG" id="cdev:CIGN_0977"/>
<dbReference type="InterPro" id="IPR037143">
    <property type="entry name" value="4-PPantetheinyl_Trfase_dom_sf"/>
</dbReference>
<keyword evidence="1" id="KW-0808">Transferase</keyword>
<sequence>MKIWYLKFILDKFERFDLLNLDNFELKDGEILLLFSDKFDNYSYDDLSLSDKIKLRNSPNLAQNSKFKISRSLKIYFKKNYKNIKNIPLYTSLSHSDNCAILAISTARVGVDLELIKDRNFSAHIDFCFSKEQRLRVANSKNQLIEFYKIWTLKEARVKLLNLGFYALDMASDESLGAFVEIVKCSDKSFIYSVAIF</sequence>